<evidence type="ECO:0000256" key="3">
    <source>
        <dbReference type="ARBA" id="ARBA00022448"/>
    </source>
</evidence>
<comment type="similarity">
    <text evidence="10">Belongs to the binding-protein-dependent transport system permease family. CysTW subfamily.</text>
</comment>
<evidence type="ECO:0000256" key="5">
    <source>
        <dbReference type="ARBA" id="ARBA00022692"/>
    </source>
</evidence>
<keyword evidence="8 10" id="KW-0472">Membrane</keyword>
<reference evidence="12 13" key="1">
    <citation type="submission" date="2018-06" db="EMBL/GenBank/DDBJ databases">
        <title>Genomic Encyclopedia of Type Strains, Phase III (KMG-III): the genomes of soil and plant-associated and newly described type strains.</title>
        <authorList>
            <person name="Whitman W."/>
        </authorList>
    </citation>
    <scope>NUCLEOTIDE SEQUENCE [LARGE SCALE GENOMIC DNA]</scope>
    <source>
        <strain evidence="12 13">CECT 7022</strain>
    </source>
</reference>
<dbReference type="PANTHER" id="PTHR30406">
    <property type="entry name" value="SULFATE TRANSPORT SYSTEM PERMEASE PROTEIN"/>
    <property type="match status" value="1"/>
</dbReference>
<dbReference type="GO" id="GO:0005886">
    <property type="term" value="C:plasma membrane"/>
    <property type="evidence" value="ECO:0007669"/>
    <property type="project" value="UniProtKB-SubCell"/>
</dbReference>
<feature type="transmembrane region" description="Helical" evidence="10">
    <location>
        <begin position="154"/>
        <end position="174"/>
    </location>
</feature>
<accession>A0A2V4WD22</accession>
<dbReference type="NCBIfam" id="TIGR02139">
    <property type="entry name" value="permease_CysT"/>
    <property type="match status" value="1"/>
</dbReference>
<keyword evidence="6 10" id="KW-1133">Transmembrane helix</keyword>
<feature type="transmembrane region" description="Helical" evidence="10">
    <location>
        <begin position="77"/>
        <end position="102"/>
    </location>
</feature>
<dbReference type="GO" id="GO:0015419">
    <property type="term" value="F:ABC-type sulfate transporter activity"/>
    <property type="evidence" value="ECO:0007669"/>
    <property type="project" value="InterPro"/>
</dbReference>
<evidence type="ECO:0000256" key="9">
    <source>
        <dbReference type="ARBA" id="ARBA00025323"/>
    </source>
</evidence>
<evidence type="ECO:0000313" key="13">
    <source>
        <dbReference type="Proteomes" id="UP000247790"/>
    </source>
</evidence>
<evidence type="ECO:0000256" key="8">
    <source>
        <dbReference type="ARBA" id="ARBA00023136"/>
    </source>
</evidence>
<dbReference type="NCBIfam" id="TIGR00969">
    <property type="entry name" value="3a0106s02"/>
    <property type="match status" value="1"/>
</dbReference>
<dbReference type="AlphaFoldDB" id="A0A2V4WD22"/>
<comment type="caution">
    <text evidence="12">The sequence shown here is derived from an EMBL/GenBank/DDBJ whole genome shotgun (WGS) entry which is preliminary data.</text>
</comment>
<organism evidence="12 13">
    <name type="scientific">Paenibacillus barcinonensis</name>
    <dbReference type="NCBI Taxonomy" id="198119"/>
    <lineage>
        <taxon>Bacteria</taxon>
        <taxon>Bacillati</taxon>
        <taxon>Bacillota</taxon>
        <taxon>Bacilli</taxon>
        <taxon>Bacillales</taxon>
        <taxon>Paenibacillaceae</taxon>
        <taxon>Paenibacillus</taxon>
    </lineage>
</organism>
<dbReference type="PROSITE" id="PS50928">
    <property type="entry name" value="ABC_TM1"/>
    <property type="match status" value="1"/>
</dbReference>
<name>A0A2V4WD22_PAEBA</name>
<dbReference type="EMBL" id="QJSW01000019">
    <property type="protein sequence ID" value="PYE45504.1"/>
    <property type="molecule type" value="Genomic_DNA"/>
</dbReference>
<evidence type="ECO:0000313" key="12">
    <source>
        <dbReference type="EMBL" id="PYE45504.1"/>
    </source>
</evidence>
<dbReference type="GO" id="GO:0015098">
    <property type="term" value="F:molybdate ion transmembrane transporter activity"/>
    <property type="evidence" value="ECO:0007669"/>
    <property type="project" value="UniProtKB-UniRule"/>
</dbReference>
<gene>
    <name evidence="12" type="ORF">DFQ00_11951</name>
</gene>
<keyword evidence="5 10" id="KW-0812">Transmembrane</keyword>
<evidence type="ECO:0000256" key="6">
    <source>
        <dbReference type="ARBA" id="ARBA00022989"/>
    </source>
</evidence>
<feature type="transmembrane region" description="Helical" evidence="10">
    <location>
        <begin position="203"/>
        <end position="223"/>
    </location>
</feature>
<dbReference type="PANTHER" id="PTHR30406:SF8">
    <property type="entry name" value="SULFATE TRANSPORT SYSTEM PERMEASE PROTEIN CYST"/>
    <property type="match status" value="1"/>
</dbReference>
<dbReference type="InterPro" id="IPR005667">
    <property type="entry name" value="Sulph_transpt2"/>
</dbReference>
<sequence>MMSGRLPTGAKAGGWEGTQQMNTVLRHKGWTWGFRSTVLLYFVVLIVLPIIGVYVNSFSEGWRHFAESIVDPIAWKAVLLTVRLAVIAALLNVVMGTMIAWVLTRYRFAGRSFLNSLVDLPFALPTAVGGLMIMLLLGPVSAVGKLASSLGFEIVFHQPAIVIAMTFVTFPFVIRAVQPLLEEIDPSEEEASYTMGASKARTFMQVILPSMAPGMISGGMLAFSRALAEFGAVVLVAGNIPGRTLTASVFIYGEIESDNPTGAAAVSVLLLTLSFLILWLINLVQMRGRRR</sequence>
<dbReference type="InterPro" id="IPR011867">
    <property type="entry name" value="ModB_ABC"/>
</dbReference>
<evidence type="ECO:0000256" key="1">
    <source>
        <dbReference type="ARBA" id="ARBA00004141"/>
    </source>
</evidence>
<feature type="transmembrane region" description="Helical" evidence="10">
    <location>
        <begin position="122"/>
        <end position="142"/>
    </location>
</feature>
<evidence type="ECO:0000259" key="11">
    <source>
        <dbReference type="PROSITE" id="PS50928"/>
    </source>
</evidence>
<evidence type="ECO:0000256" key="2">
    <source>
        <dbReference type="ARBA" id="ARBA00011779"/>
    </source>
</evidence>
<comment type="caution">
    <text evidence="10">Lacks conserved residue(s) required for the propagation of feature annotation.</text>
</comment>
<dbReference type="NCBIfam" id="TIGR02141">
    <property type="entry name" value="modB_ABC"/>
    <property type="match status" value="1"/>
</dbReference>
<dbReference type="CDD" id="cd06261">
    <property type="entry name" value="TM_PBP2"/>
    <property type="match status" value="1"/>
</dbReference>
<feature type="transmembrane region" description="Helical" evidence="10">
    <location>
        <begin position="230"/>
        <end position="252"/>
    </location>
</feature>
<evidence type="ECO:0000256" key="4">
    <source>
        <dbReference type="ARBA" id="ARBA00022505"/>
    </source>
</evidence>
<keyword evidence="7" id="KW-0764">Sulfate transport</keyword>
<protein>
    <recommendedName>
        <fullName evidence="10">Molybdenum transport system permease</fullName>
    </recommendedName>
</protein>
<feature type="transmembrane region" description="Helical" evidence="10">
    <location>
        <begin position="38"/>
        <end position="56"/>
    </location>
</feature>
<dbReference type="InterPro" id="IPR035906">
    <property type="entry name" value="MetI-like_sf"/>
</dbReference>
<dbReference type="Proteomes" id="UP000247790">
    <property type="component" value="Unassembled WGS sequence"/>
</dbReference>
<dbReference type="InterPro" id="IPR000515">
    <property type="entry name" value="MetI-like"/>
</dbReference>
<keyword evidence="3 10" id="KW-0813">Transport</keyword>
<feature type="domain" description="ABC transmembrane type-1" evidence="11">
    <location>
        <begin position="78"/>
        <end position="281"/>
    </location>
</feature>
<comment type="function">
    <text evidence="10">Part of the binding-protein-dependent transport system for molybdenum; probably responsible for the translocation of the substrate across the membrane.</text>
</comment>
<dbReference type="SUPFAM" id="SSF161098">
    <property type="entry name" value="MetI-like"/>
    <property type="match status" value="1"/>
</dbReference>
<comment type="function">
    <text evidence="9">Part of the ABC transporter complex CysAWTP (TC 3.A.1.6.1) involved in sulfate/thiosulfate import. Probably responsible for the translocation of the substrate across the membrane.</text>
</comment>
<keyword evidence="10" id="KW-1003">Cell membrane</keyword>
<comment type="subunit">
    <text evidence="2">The complex is composed of two ATP-binding proteins (CysA), two transmembrane proteins (CysT and CysW) and a solute-binding protein (CysP).</text>
</comment>
<evidence type="ECO:0000256" key="7">
    <source>
        <dbReference type="ARBA" id="ARBA00023032"/>
    </source>
</evidence>
<dbReference type="Pfam" id="PF00528">
    <property type="entry name" value="BPD_transp_1"/>
    <property type="match status" value="1"/>
</dbReference>
<evidence type="ECO:0000256" key="10">
    <source>
        <dbReference type="RuleBase" id="RU365097"/>
    </source>
</evidence>
<proteinExistence type="inferred from homology"/>
<feature type="transmembrane region" description="Helical" evidence="10">
    <location>
        <begin position="264"/>
        <end position="284"/>
    </location>
</feature>
<dbReference type="Gene3D" id="1.10.3720.10">
    <property type="entry name" value="MetI-like"/>
    <property type="match status" value="1"/>
</dbReference>
<keyword evidence="4 10" id="KW-0500">Molybdenum</keyword>
<comment type="subcellular location">
    <subcellularLocation>
        <location evidence="10">Cell membrane</location>
        <topology evidence="10">Multi-pass membrane protein</topology>
    </subcellularLocation>
    <subcellularLocation>
        <location evidence="1">Membrane</location>
        <topology evidence="1">Multi-pass membrane protein</topology>
    </subcellularLocation>
</comment>
<dbReference type="InterPro" id="IPR011865">
    <property type="entry name" value="CysT_permease"/>
</dbReference>